<keyword evidence="1" id="KW-0472">Membrane</keyword>
<dbReference type="InterPro" id="IPR007436">
    <property type="entry name" value="DUF485"/>
</dbReference>
<dbReference type="AlphaFoldDB" id="G4CPY7"/>
<evidence type="ECO:0000313" key="2">
    <source>
        <dbReference type="EMBL" id="EGZ47107.1"/>
    </source>
</evidence>
<gene>
    <name evidence="2" type="ORF">HMPREF9370_1147</name>
</gene>
<evidence type="ECO:0000256" key="1">
    <source>
        <dbReference type="SAM" id="Phobius"/>
    </source>
</evidence>
<organism evidence="2 3">
    <name type="scientific">Neisseria wadsworthii 9715</name>
    <dbReference type="NCBI Taxonomy" id="1030841"/>
    <lineage>
        <taxon>Bacteria</taxon>
        <taxon>Pseudomonadati</taxon>
        <taxon>Pseudomonadota</taxon>
        <taxon>Betaproteobacteria</taxon>
        <taxon>Neisseriales</taxon>
        <taxon>Neisseriaceae</taxon>
        <taxon>Neisseria</taxon>
    </lineage>
</organism>
<dbReference type="PANTHER" id="PTHR38598:SF1">
    <property type="entry name" value="INNER MEMBRANE PROTEIN YJCH"/>
    <property type="match status" value="1"/>
</dbReference>
<dbReference type="OrthoDB" id="5297034at2"/>
<evidence type="ECO:0000313" key="3">
    <source>
        <dbReference type="Proteomes" id="UP000005336"/>
    </source>
</evidence>
<dbReference type="Proteomes" id="UP000005336">
    <property type="component" value="Unassembled WGS sequence"/>
</dbReference>
<dbReference type="EMBL" id="AGAZ01000042">
    <property type="protein sequence ID" value="EGZ47107.1"/>
    <property type="molecule type" value="Genomic_DNA"/>
</dbReference>
<dbReference type="STRING" id="1030841.HMPREF9370_1147"/>
<name>G4CPY7_9NEIS</name>
<proteinExistence type="predicted"/>
<comment type="caution">
    <text evidence="2">The sequence shown here is derived from an EMBL/GenBank/DDBJ whole genome shotgun (WGS) entry which is preliminary data.</text>
</comment>
<feature type="transmembrane region" description="Helical" evidence="1">
    <location>
        <begin position="63"/>
        <end position="85"/>
    </location>
</feature>
<keyword evidence="3" id="KW-1185">Reference proteome</keyword>
<dbReference type="Pfam" id="PF04341">
    <property type="entry name" value="DUF485"/>
    <property type="match status" value="1"/>
</dbReference>
<dbReference type="InterPro" id="IPR052959">
    <property type="entry name" value="Inner_membrane_assoc"/>
</dbReference>
<dbReference type="PANTHER" id="PTHR38598">
    <property type="entry name" value="INNER MEMBRANE PROTEIN YJCH"/>
    <property type="match status" value="1"/>
</dbReference>
<dbReference type="RefSeq" id="WP_009116288.1">
    <property type="nucleotide sequence ID" value="NZ_JH165159.1"/>
</dbReference>
<reference evidence="2 3" key="1">
    <citation type="submission" date="2011-06" db="EMBL/GenBank/DDBJ databases">
        <authorList>
            <person name="Muzny D."/>
            <person name="Qin X."/>
            <person name="Deng J."/>
            <person name="Jiang H."/>
            <person name="Liu Y."/>
            <person name="Qu J."/>
            <person name="Song X.-Z."/>
            <person name="Zhang L."/>
            <person name="Thornton R."/>
            <person name="Coyle M."/>
            <person name="Francisco L."/>
            <person name="Jackson L."/>
            <person name="Javaid M."/>
            <person name="Korchina V."/>
            <person name="Kovar C."/>
            <person name="Mata R."/>
            <person name="Mathew T."/>
            <person name="Ngo R."/>
            <person name="Nguyen L."/>
            <person name="Nguyen N."/>
            <person name="Okwuonu G."/>
            <person name="Ongeri F."/>
            <person name="Pham C."/>
            <person name="Simmons D."/>
            <person name="Wilczek-Boney K."/>
            <person name="Hale W."/>
            <person name="Jakkamsetti A."/>
            <person name="Pham P."/>
            <person name="Ruth R."/>
            <person name="San Lucas F."/>
            <person name="Warren J."/>
            <person name="Zhang J."/>
            <person name="Zhao Z."/>
            <person name="Zhou C."/>
            <person name="Zhu D."/>
            <person name="Lee S."/>
            <person name="Bess C."/>
            <person name="Blankenburg K."/>
            <person name="Forbes L."/>
            <person name="Fu Q."/>
            <person name="Gubbala S."/>
            <person name="Hirani K."/>
            <person name="Jayaseelan J.C."/>
            <person name="Lara F."/>
            <person name="Munidasa M."/>
            <person name="Palculict T."/>
            <person name="Patil S."/>
            <person name="Pu L.-L."/>
            <person name="Saada N."/>
            <person name="Tang L."/>
            <person name="Weissenberger G."/>
            <person name="Zhu Y."/>
            <person name="Hemphill L."/>
            <person name="Shang Y."/>
            <person name="Youmans B."/>
            <person name="Ayvaz T."/>
            <person name="Ross M."/>
            <person name="Santibanez J."/>
            <person name="Aqrawi P."/>
            <person name="Gross S."/>
            <person name="Joshi V."/>
            <person name="Fowler G."/>
            <person name="Nazareth L."/>
            <person name="Reid J."/>
            <person name="Worley K."/>
            <person name="Petrosino J."/>
            <person name="Highlander S."/>
            <person name="Gibbs R."/>
        </authorList>
    </citation>
    <scope>NUCLEOTIDE SEQUENCE [LARGE SCALE GENOMIC DNA]</scope>
    <source>
        <strain evidence="2 3">9715</strain>
    </source>
</reference>
<dbReference type="HOGENOM" id="CLU_123372_2_1_4"/>
<keyword evidence="1" id="KW-1133">Transmembrane helix</keyword>
<feature type="transmembrane region" description="Helical" evidence="1">
    <location>
        <begin position="24"/>
        <end position="43"/>
    </location>
</feature>
<accession>G4CPY7</accession>
<sequence>MDKQTARSVLDDPEFQKMARQKALLGWGFSAVILFMYLAYIWVIGSNPDLLKSPVSADGITTWGIYVGIFVIVFSFITTGIYVTIANGKFEKMTKQVIDSVMEDKA</sequence>
<dbReference type="PATRIC" id="fig|1030841.3.peg.1126"/>
<keyword evidence="1" id="KW-0812">Transmembrane</keyword>
<protein>
    <submittedName>
        <fullName evidence="2">Membrane protein</fullName>
    </submittedName>
</protein>
<dbReference type="GO" id="GO:0005886">
    <property type="term" value="C:plasma membrane"/>
    <property type="evidence" value="ECO:0007669"/>
    <property type="project" value="TreeGrafter"/>
</dbReference>